<dbReference type="GO" id="GO:0008233">
    <property type="term" value="F:peptidase activity"/>
    <property type="evidence" value="ECO:0007669"/>
    <property type="project" value="UniProtKB-KW"/>
</dbReference>
<dbReference type="InterPro" id="IPR036590">
    <property type="entry name" value="SRAP-like"/>
</dbReference>
<dbReference type="GO" id="GO:0106300">
    <property type="term" value="P:protein-DNA covalent cross-linking repair"/>
    <property type="evidence" value="ECO:0007669"/>
    <property type="project" value="InterPro"/>
</dbReference>
<evidence type="ECO:0000256" key="7">
    <source>
        <dbReference type="ARBA" id="ARBA00023239"/>
    </source>
</evidence>
<keyword evidence="2 8" id="KW-0645">Protease</keyword>
<dbReference type="SUPFAM" id="SSF143081">
    <property type="entry name" value="BB1717-like"/>
    <property type="match status" value="1"/>
</dbReference>
<evidence type="ECO:0000256" key="3">
    <source>
        <dbReference type="ARBA" id="ARBA00022763"/>
    </source>
</evidence>
<evidence type="ECO:0000256" key="4">
    <source>
        <dbReference type="ARBA" id="ARBA00022801"/>
    </source>
</evidence>
<gene>
    <name evidence="9" type="ORF">DN412_42360</name>
</gene>
<evidence type="ECO:0000256" key="8">
    <source>
        <dbReference type="RuleBase" id="RU364100"/>
    </source>
</evidence>
<dbReference type="EC" id="3.4.-.-" evidence="8"/>
<keyword evidence="5" id="KW-0190">Covalent protein-DNA linkage</keyword>
<evidence type="ECO:0000256" key="6">
    <source>
        <dbReference type="ARBA" id="ARBA00023125"/>
    </source>
</evidence>
<comment type="caution">
    <text evidence="9">The sequence shown here is derived from an EMBL/GenBank/DDBJ whole genome shotgun (WGS) entry which is preliminary data.</text>
</comment>
<evidence type="ECO:0000256" key="5">
    <source>
        <dbReference type="ARBA" id="ARBA00023124"/>
    </source>
</evidence>
<dbReference type="PANTHER" id="PTHR13604:SF0">
    <property type="entry name" value="ABASIC SITE PROCESSING PROTEIN HMCES"/>
    <property type="match status" value="1"/>
</dbReference>
<dbReference type="AlphaFoldDB" id="A0A370MVW4"/>
<dbReference type="Gene3D" id="3.90.1680.10">
    <property type="entry name" value="SOS response associated peptidase-like"/>
    <property type="match status" value="1"/>
</dbReference>
<dbReference type="GO" id="GO:0006508">
    <property type="term" value="P:proteolysis"/>
    <property type="evidence" value="ECO:0007669"/>
    <property type="project" value="UniProtKB-KW"/>
</dbReference>
<dbReference type="PANTHER" id="PTHR13604">
    <property type="entry name" value="DC12-RELATED"/>
    <property type="match status" value="1"/>
</dbReference>
<dbReference type="Proteomes" id="UP000255165">
    <property type="component" value="Unassembled WGS sequence"/>
</dbReference>
<proteinExistence type="inferred from homology"/>
<keyword evidence="6" id="KW-0238">DNA-binding</keyword>
<protein>
    <recommendedName>
        <fullName evidence="8">Abasic site processing protein</fullName>
        <ecNumber evidence="8">3.4.-.-</ecNumber>
    </recommendedName>
</protein>
<keyword evidence="4 8" id="KW-0378">Hydrolase</keyword>
<evidence type="ECO:0000313" key="9">
    <source>
        <dbReference type="EMBL" id="RDJ97528.1"/>
    </source>
</evidence>
<dbReference type="GO" id="GO:0003697">
    <property type="term" value="F:single-stranded DNA binding"/>
    <property type="evidence" value="ECO:0007669"/>
    <property type="project" value="InterPro"/>
</dbReference>
<dbReference type="RefSeq" id="WP_115216930.1">
    <property type="nucleotide sequence ID" value="NZ_QKWJ01000189.1"/>
</dbReference>
<dbReference type="GO" id="GO:0016829">
    <property type="term" value="F:lyase activity"/>
    <property type="evidence" value="ECO:0007669"/>
    <property type="project" value="UniProtKB-KW"/>
</dbReference>
<comment type="similarity">
    <text evidence="1 8">Belongs to the SOS response-associated peptidase family.</text>
</comment>
<keyword evidence="10" id="KW-1185">Reference proteome</keyword>
<dbReference type="EMBL" id="QKWJ01000189">
    <property type="protein sequence ID" value="RDJ97528.1"/>
    <property type="molecule type" value="Genomic_DNA"/>
</dbReference>
<keyword evidence="7" id="KW-0456">Lyase</keyword>
<sequence length="243" mass="27670">MASPAQRRFGSACREPWTPPSPFKHCGKSHDFRIRKWVKGDQGMCDRYRLEPDWSEFPMFRVPPDFEPKADVRPTNKVPVIRLVNGEWQTEMRSWGFVRVKPGRTTRRLTHILFNAVGEELAAQSPFKKAFADNRCLIPMSSWYAWPKAGGMKKWVELGVNGRKIFFAAGLFETSKDALTGKPVETFTMVTLPERELPGTIPERAPLVLRNQDLMAWCEEGTVGAQSLISVNPDRAAFCVRLD</sequence>
<evidence type="ECO:0000256" key="2">
    <source>
        <dbReference type="ARBA" id="ARBA00022670"/>
    </source>
</evidence>
<evidence type="ECO:0000256" key="1">
    <source>
        <dbReference type="ARBA" id="ARBA00008136"/>
    </source>
</evidence>
<keyword evidence="3" id="KW-0227">DNA damage</keyword>
<reference evidence="10" key="1">
    <citation type="submission" date="2018-06" db="EMBL/GenBank/DDBJ databases">
        <authorList>
            <person name="Feng T."/>
            <person name="Jeon C.O."/>
        </authorList>
    </citation>
    <scope>NUCLEOTIDE SEQUENCE [LARGE SCALE GENOMIC DNA]</scope>
    <source>
        <strain evidence="10">S23</strain>
    </source>
</reference>
<name>A0A370MVW4_9BURK</name>
<dbReference type="Pfam" id="PF02586">
    <property type="entry name" value="SRAP"/>
    <property type="match status" value="1"/>
</dbReference>
<evidence type="ECO:0000313" key="10">
    <source>
        <dbReference type="Proteomes" id="UP000255165"/>
    </source>
</evidence>
<dbReference type="InterPro" id="IPR003738">
    <property type="entry name" value="SRAP"/>
</dbReference>
<accession>A0A370MVW4</accession>
<organism evidence="9 10">
    <name type="scientific">Cupriavidus lacunae</name>
    <dbReference type="NCBI Taxonomy" id="2666307"/>
    <lineage>
        <taxon>Bacteria</taxon>
        <taxon>Pseudomonadati</taxon>
        <taxon>Pseudomonadota</taxon>
        <taxon>Betaproteobacteria</taxon>
        <taxon>Burkholderiales</taxon>
        <taxon>Burkholderiaceae</taxon>
        <taxon>Cupriavidus</taxon>
    </lineage>
</organism>